<protein>
    <submittedName>
        <fullName evidence="1">Uncharacterized protein</fullName>
    </submittedName>
</protein>
<keyword evidence="2" id="KW-1185">Reference proteome</keyword>
<dbReference type="EMBL" id="MLYV02001304">
    <property type="protein sequence ID" value="PSR70902.1"/>
    <property type="molecule type" value="Genomic_DNA"/>
</dbReference>
<evidence type="ECO:0000313" key="1">
    <source>
        <dbReference type="EMBL" id="PSR70902.1"/>
    </source>
</evidence>
<dbReference type="STRING" id="98765.A0A2R6NFY7"/>
<dbReference type="PANTHER" id="PTHR28090">
    <property type="entry name" value="PROTEIN ROT1"/>
    <property type="match status" value="1"/>
</dbReference>
<sequence>MLLTAFIPLVLAALPSLAQDIVYDSAHNATTIVGTWSTGSKAVSTGAGFANPVNQSFIYPNTTGVSYSFTDDGFYEISRYRFNGNGSEPTCITGVMTWVHGTYQLIANGSIVMTPFGDGFQQVQDPCAAVSNFIQLYNETELYQSWRIFLDPVDGPKLHLFQFDGSPVAPQFQISATPNMLPTQSLINNTASDSGSLQSRSQTKRSGGERAWTPTGVGALLVSLVTVGAASLIL</sequence>
<dbReference type="OrthoDB" id="5327821at2759"/>
<organism evidence="1 2">
    <name type="scientific">Hermanssonia centrifuga</name>
    <dbReference type="NCBI Taxonomy" id="98765"/>
    <lineage>
        <taxon>Eukaryota</taxon>
        <taxon>Fungi</taxon>
        <taxon>Dikarya</taxon>
        <taxon>Basidiomycota</taxon>
        <taxon>Agaricomycotina</taxon>
        <taxon>Agaricomycetes</taxon>
        <taxon>Polyporales</taxon>
        <taxon>Meruliaceae</taxon>
        <taxon>Hermanssonia</taxon>
    </lineage>
</organism>
<dbReference type="AlphaFoldDB" id="A0A2R6NFY7"/>
<proteinExistence type="predicted"/>
<dbReference type="GO" id="GO:0051082">
    <property type="term" value="F:unfolded protein binding"/>
    <property type="evidence" value="ECO:0007669"/>
    <property type="project" value="TreeGrafter"/>
</dbReference>
<evidence type="ECO:0000313" key="2">
    <source>
        <dbReference type="Proteomes" id="UP000186601"/>
    </source>
</evidence>
<dbReference type="Proteomes" id="UP000186601">
    <property type="component" value="Unassembled WGS sequence"/>
</dbReference>
<gene>
    <name evidence="1" type="ORF">PHLCEN_2v13216</name>
</gene>
<dbReference type="PANTHER" id="PTHR28090:SF2">
    <property type="entry name" value="PROTEIN ROT1"/>
    <property type="match status" value="1"/>
</dbReference>
<accession>A0A2R6NFY7</accession>
<reference evidence="1 2" key="1">
    <citation type="submission" date="2018-02" db="EMBL/GenBank/DDBJ databases">
        <title>Genome sequence of the basidiomycete white-rot fungus Phlebia centrifuga.</title>
        <authorList>
            <person name="Granchi Z."/>
            <person name="Peng M."/>
            <person name="de Vries R.P."/>
            <person name="Hilden K."/>
            <person name="Makela M.R."/>
            <person name="Grigoriev I."/>
            <person name="Riley R."/>
        </authorList>
    </citation>
    <scope>NUCLEOTIDE SEQUENCE [LARGE SCALE GENOMIC DNA]</scope>
    <source>
        <strain evidence="1 2">FBCC195</strain>
    </source>
</reference>
<dbReference type="InterPro" id="IPR019623">
    <property type="entry name" value="Rot1"/>
</dbReference>
<name>A0A2R6NFY7_9APHY</name>
<dbReference type="GO" id="GO:0005789">
    <property type="term" value="C:endoplasmic reticulum membrane"/>
    <property type="evidence" value="ECO:0007669"/>
    <property type="project" value="TreeGrafter"/>
</dbReference>
<dbReference type="GO" id="GO:0006458">
    <property type="term" value="P:'de novo' protein folding"/>
    <property type="evidence" value="ECO:0007669"/>
    <property type="project" value="InterPro"/>
</dbReference>
<dbReference type="Pfam" id="PF10681">
    <property type="entry name" value="Rot1"/>
    <property type="match status" value="1"/>
</dbReference>
<comment type="caution">
    <text evidence="1">The sequence shown here is derived from an EMBL/GenBank/DDBJ whole genome shotgun (WGS) entry which is preliminary data.</text>
</comment>